<accession>A0A2H3CA75</accession>
<dbReference type="OrthoDB" id="2788229at2759"/>
<evidence type="ECO:0000313" key="1">
    <source>
        <dbReference type="EMBL" id="PBK79969.1"/>
    </source>
</evidence>
<keyword evidence="2" id="KW-1185">Reference proteome</keyword>
<dbReference type="Proteomes" id="UP000217790">
    <property type="component" value="Unassembled WGS sequence"/>
</dbReference>
<gene>
    <name evidence="1" type="ORF">ARMGADRAFT_95013</name>
</gene>
<organism evidence="1 2">
    <name type="scientific">Armillaria gallica</name>
    <name type="common">Bulbous honey fungus</name>
    <name type="synonym">Armillaria bulbosa</name>
    <dbReference type="NCBI Taxonomy" id="47427"/>
    <lineage>
        <taxon>Eukaryota</taxon>
        <taxon>Fungi</taxon>
        <taxon>Dikarya</taxon>
        <taxon>Basidiomycota</taxon>
        <taxon>Agaricomycotina</taxon>
        <taxon>Agaricomycetes</taxon>
        <taxon>Agaricomycetidae</taxon>
        <taxon>Agaricales</taxon>
        <taxon>Marasmiineae</taxon>
        <taxon>Physalacriaceae</taxon>
        <taxon>Armillaria</taxon>
    </lineage>
</organism>
<reference evidence="2" key="1">
    <citation type="journal article" date="2017" name="Nat. Ecol. Evol.">
        <title>Genome expansion and lineage-specific genetic innovations in the forest pathogenic fungi Armillaria.</title>
        <authorList>
            <person name="Sipos G."/>
            <person name="Prasanna A.N."/>
            <person name="Walter M.C."/>
            <person name="O'Connor E."/>
            <person name="Balint B."/>
            <person name="Krizsan K."/>
            <person name="Kiss B."/>
            <person name="Hess J."/>
            <person name="Varga T."/>
            <person name="Slot J."/>
            <person name="Riley R."/>
            <person name="Boka B."/>
            <person name="Rigling D."/>
            <person name="Barry K."/>
            <person name="Lee J."/>
            <person name="Mihaltcheva S."/>
            <person name="LaButti K."/>
            <person name="Lipzen A."/>
            <person name="Waldron R."/>
            <person name="Moloney N.M."/>
            <person name="Sperisen C."/>
            <person name="Kredics L."/>
            <person name="Vagvoelgyi C."/>
            <person name="Patrignani A."/>
            <person name="Fitzpatrick D."/>
            <person name="Nagy I."/>
            <person name="Doyle S."/>
            <person name="Anderson J.B."/>
            <person name="Grigoriev I.V."/>
            <person name="Gueldener U."/>
            <person name="Muensterkoetter M."/>
            <person name="Nagy L.G."/>
        </authorList>
    </citation>
    <scope>NUCLEOTIDE SEQUENCE [LARGE SCALE GENOMIC DNA]</scope>
    <source>
        <strain evidence="2">Ar21-2</strain>
    </source>
</reference>
<evidence type="ECO:0008006" key="3">
    <source>
        <dbReference type="Google" id="ProtNLM"/>
    </source>
</evidence>
<evidence type="ECO:0000313" key="2">
    <source>
        <dbReference type="Proteomes" id="UP000217790"/>
    </source>
</evidence>
<protein>
    <recommendedName>
        <fullName evidence="3">F-box domain-containing protein</fullName>
    </recommendedName>
</protein>
<dbReference type="EMBL" id="KZ293755">
    <property type="protein sequence ID" value="PBK79969.1"/>
    <property type="molecule type" value="Genomic_DNA"/>
</dbReference>
<dbReference type="InParanoid" id="A0A2H3CA75"/>
<proteinExistence type="predicted"/>
<sequence>MTSPIYSLPLELINAIIDEIYNDSDTKTARLTFKSCSLVSKIFVNRTREHLFREIKIRSNLQCERLLARSPRIHAFTTSLVITWMFRRGRGCPTSTLTDLPSLIDALHNVNKIKLIGMRWKSLSRKFIDSLASRSFISVTLIRVHFTDSNAFYSFLSHSPNLREISCLVTVIDSNDRPPFSASFDSSYRPHIIGLCLHKTNQIAEMILSPSFSPMSLDRLRVLDVLLEQDHHFNLARCLMELTTQSLEALHVSLFSRPSPDRSEYLPIQRSTFEVYRYRDDGLSP</sequence>
<dbReference type="AlphaFoldDB" id="A0A2H3CA75"/>
<name>A0A2H3CA75_ARMGA</name>